<protein>
    <submittedName>
        <fullName evidence="2">Uncharacterized protein</fullName>
    </submittedName>
</protein>
<organism evidence="2 3">
    <name type="scientific">Aequitasia blattaphilus</name>
    <dbReference type="NCBI Taxonomy" id="2949332"/>
    <lineage>
        <taxon>Bacteria</taxon>
        <taxon>Bacillati</taxon>
        <taxon>Bacillota</taxon>
        <taxon>Clostridia</taxon>
        <taxon>Lachnospirales</taxon>
        <taxon>Lachnospiraceae</taxon>
        <taxon>Aequitasia</taxon>
    </lineage>
</organism>
<keyword evidence="3" id="KW-1185">Reference proteome</keyword>
<dbReference type="RefSeq" id="WP_262065757.1">
    <property type="nucleotide sequence ID" value="NZ_JAMXOD010000006.1"/>
</dbReference>
<reference evidence="2 3" key="1">
    <citation type="journal article" date="2022" name="Genome Biol. Evol.">
        <title>Host diet, physiology and behaviors set the stage for Lachnospiraceae cladogenesis.</title>
        <authorList>
            <person name="Vera-Ponce De Leon A."/>
            <person name="Schneider M."/>
            <person name="Jahnes B.C."/>
            <person name="Sadowski V."/>
            <person name="Camuy-Velez L.A."/>
            <person name="Duan J."/>
            <person name="Sabree Z.L."/>
        </authorList>
    </citation>
    <scope>NUCLEOTIDE SEQUENCE [LARGE SCALE GENOMIC DNA]</scope>
    <source>
        <strain evidence="2 3">PAL113</strain>
    </source>
</reference>
<proteinExistence type="predicted"/>
<gene>
    <name evidence="2" type="ORF">NK125_06005</name>
</gene>
<keyword evidence="1" id="KW-0472">Membrane</keyword>
<feature type="transmembrane region" description="Helical" evidence="1">
    <location>
        <begin position="41"/>
        <end position="62"/>
    </location>
</feature>
<name>A0ABT1E823_9FIRM</name>
<comment type="caution">
    <text evidence="2">The sequence shown here is derived from an EMBL/GenBank/DDBJ whole genome shotgun (WGS) entry which is preliminary data.</text>
</comment>
<keyword evidence="1" id="KW-0812">Transmembrane</keyword>
<evidence type="ECO:0000313" key="3">
    <source>
        <dbReference type="Proteomes" id="UP001523566"/>
    </source>
</evidence>
<accession>A0ABT1E823</accession>
<evidence type="ECO:0000256" key="1">
    <source>
        <dbReference type="SAM" id="Phobius"/>
    </source>
</evidence>
<evidence type="ECO:0000313" key="2">
    <source>
        <dbReference type="EMBL" id="MCP1101969.1"/>
    </source>
</evidence>
<dbReference type="EMBL" id="JAMZFW010000006">
    <property type="protein sequence ID" value="MCP1101969.1"/>
    <property type="molecule type" value="Genomic_DNA"/>
</dbReference>
<keyword evidence="1" id="KW-1133">Transmembrane helix</keyword>
<dbReference type="Proteomes" id="UP001523566">
    <property type="component" value="Unassembled WGS sequence"/>
</dbReference>
<sequence length="98" mass="11207">MNNKKRFKAIKKMIFTVSVILLVLLLCLVFAKKVIEENSYILYMIAVFISPIIGTLVGYLNFGRPNSLAETIITCPNCRKRIKVRQSIELAEEVDDEI</sequence>